<accession>A0AA40C2W0</accession>
<comment type="caution">
    <text evidence="2">The sequence shown here is derived from an EMBL/GenBank/DDBJ whole genome shotgun (WGS) entry which is preliminary data.</text>
</comment>
<reference evidence="2" key="1">
    <citation type="submission" date="2023-06" db="EMBL/GenBank/DDBJ databases">
        <title>Genome-scale phylogeny and comparative genomics of the fungal order Sordariales.</title>
        <authorList>
            <consortium name="Lawrence Berkeley National Laboratory"/>
            <person name="Hensen N."/>
            <person name="Bonometti L."/>
            <person name="Westerberg I."/>
            <person name="Brannstrom I.O."/>
            <person name="Guillou S."/>
            <person name="Cros-Aarteil S."/>
            <person name="Calhoun S."/>
            <person name="Haridas S."/>
            <person name="Kuo A."/>
            <person name="Mondo S."/>
            <person name="Pangilinan J."/>
            <person name="Riley R."/>
            <person name="Labutti K."/>
            <person name="Andreopoulos B."/>
            <person name="Lipzen A."/>
            <person name="Chen C."/>
            <person name="Yanf M."/>
            <person name="Daum C."/>
            <person name="Ng V."/>
            <person name="Clum A."/>
            <person name="Steindorff A."/>
            <person name="Ohm R."/>
            <person name="Martin F."/>
            <person name="Silar P."/>
            <person name="Natvig D."/>
            <person name="Lalanne C."/>
            <person name="Gautier V."/>
            <person name="Ament-Velasquez S.L."/>
            <person name="Kruys A."/>
            <person name="Hutchinson M.I."/>
            <person name="Powell A.J."/>
            <person name="Barry K."/>
            <person name="Miller A.N."/>
            <person name="Grigoriev I.V."/>
            <person name="Debuchy R."/>
            <person name="Gladieux P."/>
            <person name="Thoren M.H."/>
            <person name="Johannesson H."/>
        </authorList>
    </citation>
    <scope>NUCLEOTIDE SEQUENCE</scope>
    <source>
        <strain evidence="2">CBS 606.72</strain>
    </source>
</reference>
<dbReference type="EMBL" id="JAULSU010000003">
    <property type="protein sequence ID" value="KAK0622328.1"/>
    <property type="molecule type" value="Genomic_DNA"/>
</dbReference>
<name>A0AA40C2W0_9PEZI</name>
<dbReference type="Proteomes" id="UP001175000">
    <property type="component" value="Unassembled WGS sequence"/>
</dbReference>
<proteinExistence type="predicted"/>
<feature type="compositionally biased region" description="Basic and acidic residues" evidence="1">
    <location>
        <begin position="246"/>
        <end position="270"/>
    </location>
</feature>
<organism evidence="2 3">
    <name type="scientific">Immersiella caudata</name>
    <dbReference type="NCBI Taxonomy" id="314043"/>
    <lineage>
        <taxon>Eukaryota</taxon>
        <taxon>Fungi</taxon>
        <taxon>Dikarya</taxon>
        <taxon>Ascomycota</taxon>
        <taxon>Pezizomycotina</taxon>
        <taxon>Sordariomycetes</taxon>
        <taxon>Sordariomycetidae</taxon>
        <taxon>Sordariales</taxon>
        <taxon>Lasiosphaeriaceae</taxon>
        <taxon>Immersiella</taxon>
    </lineage>
</organism>
<protein>
    <submittedName>
        <fullName evidence="2">Uncharacterized protein</fullName>
    </submittedName>
</protein>
<feature type="region of interest" description="Disordered" evidence="1">
    <location>
        <begin position="210"/>
        <end position="270"/>
    </location>
</feature>
<keyword evidence="3" id="KW-1185">Reference proteome</keyword>
<evidence type="ECO:0000313" key="2">
    <source>
        <dbReference type="EMBL" id="KAK0622328.1"/>
    </source>
</evidence>
<evidence type="ECO:0000256" key="1">
    <source>
        <dbReference type="SAM" id="MobiDB-lite"/>
    </source>
</evidence>
<feature type="region of interest" description="Disordered" evidence="1">
    <location>
        <begin position="162"/>
        <end position="192"/>
    </location>
</feature>
<sequence length="270" mass="29463">MTPETIHLHFDPLDDFPDVIPTIFSYAVTAPFSKKANWDIPSVISLTQNGFPDGQLDEFIPTLETVHRFCLQNRAAASVSPDRRITFEVPSLGGILAKIQFSIAICGIMDRSQLLDIIGMIEYEDPASVIPQTCDTIEDIRSTTGIHGPCKIGQMDSSIGHVTVESSPGAYHRPNSSNSPSETDSSDGGVDLSEYDEFKDLKHIKEELNGYATGNSGAGNQGEVINKKGNDEDDDGYAVGNSGECEVQKESQKGWTERARSIADKVWPRP</sequence>
<gene>
    <name evidence="2" type="ORF">B0T14DRAFT_563788</name>
</gene>
<evidence type="ECO:0000313" key="3">
    <source>
        <dbReference type="Proteomes" id="UP001175000"/>
    </source>
</evidence>
<dbReference type="AlphaFoldDB" id="A0AA40C2W0"/>
<feature type="compositionally biased region" description="Low complexity" evidence="1">
    <location>
        <begin position="174"/>
        <end position="187"/>
    </location>
</feature>